<dbReference type="EMBL" id="JAAGWF010000005">
    <property type="protein sequence ID" value="NEK57176.1"/>
    <property type="molecule type" value="Genomic_DNA"/>
</dbReference>
<keyword evidence="2" id="KW-0812">Transmembrane</keyword>
<dbReference type="InterPro" id="IPR018392">
    <property type="entry name" value="LysM"/>
</dbReference>
<dbReference type="CDD" id="cd00118">
    <property type="entry name" value="LysM"/>
    <property type="match status" value="1"/>
</dbReference>
<evidence type="ECO:0000256" key="2">
    <source>
        <dbReference type="SAM" id="Phobius"/>
    </source>
</evidence>
<reference evidence="4 5" key="1">
    <citation type="submission" date="2020-02" db="EMBL/GenBank/DDBJ databases">
        <title>Geodermatophilus sabuli CPCC 205279 I12A-02694.</title>
        <authorList>
            <person name="Jiang Z."/>
        </authorList>
    </citation>
    <scope>NUCLEOTIDE SEQUENCE [LARGE SCALE GENOMIC DNA]</scope>
    <source>
        <strain evidence="4 5">I12A-02694</strain>
    </source>
</reference>
<keyword evidence="2" id="KW-1133">Transmembrane helix</keyword>
<comment type="caution">
    <text evidence="4">The sequence shown here is derived from an EMBL/GenBank/DDBJ whole genome shotgun (WGS) entry which is preliminary data.</text>
</comment>
<dbReference type="SMART" id="SM00257">
    <property type="entry name" value="LysM"/>
    <property type="match status" value="1"/>
</dbReference>
<feature type="region of interest" description="Disordered" evidence="1">
    <location>
        <begin position="1"/>
        <end position="61"/>
    </location>
</feature>
<dbReference type="Pfam" id="PF01476">
    <property type="entry name" value="LysM"/>
    <property type="match status" value="1"/>
</dbReference>
<organism evidence="4 5">
    <name type="scientific">Geodermatophilus sabuli</name>
    <dbReference type="NCBI Taxonomy" id="1564158"/>
    <lineage>
        <taxon>Bacteria</taxon>
        <taxon>Bacillati</taxon>
        <taxon>Actinomycetota</taxon>
        <taxon>Actinomycetes</taxon>
        <taxon>Geodermatophilales</taxon>
        <taxon>Geodermatophilaceae</taxon>
        <taxon>Geodermatophilus</taxon>
    </lineage>
</organism>
<keyword evidence="5" id="KW-1185">Reference proteome</keyword>
<dbReference type="Gene3D" id="3.10.350.10">
    <property type="entry name" value="LysM domain"/>
    <property type="match status" value="1"/>
</dbReference>
<dbReference type="AlphaFoldDB" id="A0A7K3VX05"/>
<dbReference type="PROSITE" id="PS51782">
    <property type="entry name" value="LYSM"/>
    <property type="match status" value="1"/>
</dbReference>
<evidence type="ECO:0000256" key="1">
    <source>
        <dbReference type="SAM" id="MobiDB-lite"/>
    </source>
</evidence>
<evidence type="ECO:0000259" key="3">
    <source>
        <dbReference type="PROSITE" id="PS51782"/>
    </source>
</evidence>
<keyword evidence="2" id="KW-0472">Membrane</keyword>
<evidence type="ECO:0000313" key="4">
    <source>
        <dbReference type="EMBL" id="NEK57176.1"/>
    </source>
</evidence>
<sequence length="161" mass="16025">MTGPLRPVAERAGSAGRSAVGGPGGAGRPSRRRGDLARPGGRPPRSGRRAGRTVRVGCGSGSAAAPLRLTRRGRRLVAVLAAALAVGVVALGHGLLDDGPGKGLRLAGDRTVVVQPGDTVWSIAAEAADASDDVRGVVDAIQALNGLDDAVVVPGQVLTLP</sequence>
<feature type="transmembrane region" description="Helical" evidence="2">
    <location>
        <begin position="76"/>
        <end position="96"/>
    </location>
</feature>
<evidence type="ECO:0000313" key="5">
    <source>
        <dbReference type="Proteomes" id="UP000470246"/>
    </source>
</evidence>
<protein>
    <submittedName>
        <fullName evidence="4">LysM peptidoglycan-binding domain-containing protein</fullName>
    </submittedName>
</protein>
<dbReference type="SUPFAM" id="SSF54106">
    <property type="entry name" value="LysM domain"/>
    <property type="match status" value="1"/>
</dbReference>
<dbReference type="InterPro" id="IPR036779">
    <property type="entry name" value="LysM_dom_sf"/>
</dbReference>
<accession>A0A7K3VX05</accession>
<dbReference type="RefSeq" id="WP_163480355.1">
    <property type="nucleotide sequence ID" value="NZ_JAAGWF010000005.1"/>
</dbReference>
<feature type="domain" description="LysM" evidence="3">
    <location>
        <begin position="110"/>
        <end position="160"/>
    </location>
</feature>
<proteinExistence type="predicted"/>
<name>A0A7K3VX05_9ACTN</name>
<gene>
    <name evidence="4" type="ORF">GCU56_04720</name>
</gene>
<dbReference type="Proteomes" id="UP000470246">
    <property type="component" value="Unassembled WGS sequence"/>
</dbReference>